<dbReference type="PANTHER" id="PTHR34047">
    <property type="entry name" value="NUCLEAR INTRON MATURASE 1, MITOCHONDRIAL-RELATED"/>
    <property type="match status" value="1"/>
</dbReference>
<feature type="domain" description="Reverse transcriptase" evidence="1">
    <location>
        <begin position="76"/>
        <end position="325"/>
    </location>
</feature>
<dbReference type="InterPro" id="IPR043502">
    <property type="entry name" value="DNA/RNA_pol_sf"/>
</dbReference>
<dbReference type="EMBL" id="LAZR01011924">
    <property type="protein sequence ID" value="KKM53409.1"/>
    <property type="molecule type" value="Genomic_DNA"/>
</dbReference>
<accession>A0A0F9JAD5</accession>
<dbReference type="NCBIfam" id="TIGR04416">
    <property type="entry name" value="group_II_RT_mat"/>
    <property type="match status" value="1"/>
</dbReference>
<dbReference type="PANTHER" id="PTHR34047:SF8">
    <property type="entry name" value="PROTEIN YKFC"/>
    <property type="match status" value="1"/>
</dbReference>
<comment type="caution">
    <text evidence="2">The sequence shown here is derived from an EMBL/GenBank/DDBJ whole genome shotgun (WGS) entry which is preliminary data.</text>
</comment>
<dbReference type="InterPro" id="IPR030931">
    <property type="entry name" value="Group_II_RT_mat"/>
</dbReference>
<proteinExistence type="predicted"/>
<gene>
    <name evidence="2" type="ORF">LCGC14_1554290</name>
</gene>
<dbReference type="Pfam" id="PF00078">
    <property type="entry name" value="RVT_1"/>
    <property type="match status" value="1"/>
</dbReference>
<dbReference type="PROSITE" id="PS50878">
    <property type="entry name" value="RT_POL"/>
    <property type="match status" value="1"/>
</dbReference>
<dbReference type="InterPro" id="IPR051083">
    <property type="entry name" value="GrpII_Intron_Splice-Mob/Def"/>
</dbReference>
<dbReference type="AlphaFoldDB" id="A0A0F9JAD5"/>
<sequence>MPNTESKHCGTLTKLALISERAQREPKCQFTSLAHLLNAQFLRHCYYQLGRDRASGMDGVTWQEYGENLEENLKDLVARLKAKRYKPQPAKRVYIPKDEHSTRPLGLPALEDKIVQKGIAWILEAIYEADFLDCSYGFRPGRSCHQAVDAVDKTIMRNPINHVIDADIKGFFDNVSHRWMLEFLEVRIADPSFLLLVRRFLKAGYVDSGSLVATEQGTPQGGNLSPILSNIYLHYVLDLWFEKRIKRQARGACFLVRYADDFVCMIRYQEDARHIERALRERFAQFDLELHPEKTRVISFGRYERENAQCQDRRAHTFDFLGFTHFCGRSRKGNFIVGRRTSRKKFRKKCKELNLWLKRTRNSRPVKEWWPILAAKLRGHYQYYGVSGNMPSISRYHHLAVRLTLKWLNRRSQRSSFNWAGFRAYLEHYPLPPPRIVHNLYTLSPVT</sequence>
<evidence type="ECO:0000259" key="1">
    <source>
        <dbReference type="PROSITE" id="PS50878"/>
    </source>
</evidence>
<dbReference type="CDD" id="cd01651">
    <property type="entry name" value="RT_G2_intron"/>
    <property type="match status" value="1"/>
</dbReference>
<dbReference type="SUPFAM" id="SSF56672">
    <property type="entry name" value="DNA/RNA polymerases"/>
    <property type="match status" value="1"/>
</dbReference>
<evidence type="ECO:0000313" key="2">
    <source>
        <dbReference type="EMBL" id="KKM53409.1"/>
    </source>
</evidence>
<reference evidence="2" key="1">
    <citation type="journal article" date="2015" name="Nature">
        <title>Complex archaea that bridge the gap between prokaryotes and eukaryotes.</title>
        <authorList>
            <person name="Spang A."/>
            <person name="Saw J.H."/>
            <person name="Jorgensen S.L."/>
            <person name="Zaremba-Niedzwiedzka K."/>
            <person name="Martijn J."/>
            <person name="Lind A.E."/>
            <person name="van Eijk R."/>
            <person name="Schleper C."/>
            <person name="Guy L."/>
            <person name="Ettema T.J."/>
        </authorList>
    </citation>
    <scope>NUCLEOTIDE SEQUENCE</scope>
</reference>
<organism evidence="2">
    <name type="scientific">marine sediment metagenome</name>
    <dbReference type="NCBI Taxonomy" id="412755"/>
    <lineage>
        <taxon>unclassified sequences</taxon>
        <taxon>metagenomes</taxon>
        <taxon>ecological metagenomes</taxon>
    </lineage>
</organism>
<dbReference type="InterPro" id="IPR000477">
    <property type="entry name" value="RT_dom"/>
</dbReference>
<name>A0A0F9JAD5_9ZZZZ</name>
<protein>
    <recommendedName>
        <fullName evidence="1">Reverse transcriptase domain-containing protein</fullName>
    </recommendedName>
</protein>